<reference evidence="9 10" key="1">
    <citation type="submission" date="2019-03" db="EMBL/GenBank/DDBJ databases">
        <title>Genomic Encyclopedia of Type Strains, Phase IV (KMG-IV): sequencing the most valuable type-strain genomes for metagenomic binning, comparative biology and taxonomic classification.</title>
        <authorList>
            <person name="Goeker M."/>
        </authorList>
    </citation>
    <scope>NUCLEOTIDE SEQUENCE [LARGE SCALE GENOMIC DNA]</scope>
    <source>
        <strain evidence="9 10">DSM 24830</strain>
    </source>
</reference>
<evidence type="ECO:0000256" key="3">
    <source>
        <dbReference type="ARBA" id="ARBA00013208"/>
    </source>
</evidence>
<accession>A0A4R1F8Q0</accession>
<evidence type="ECO:0000256" key="7">
    <source>
        <dbReference type="RuleBase" id="RU362042"/>
    </source>
</evidence>
<dbReference type="NCBIfam" id="TIGR02227">
    <property type="entry name" value="sigpep_I_bact"/>
    <property type="match status" value="1"/>
</dbReference>
<evidence type="ECO:0000313" key="9">
    <source>
        <dbReference type="EMBL" id="TCJ89114.1"/>
    </source>
</evidence>
<evidence type="ECO:0000256" key="6">
    <source>
        <dbReference type="PIRSR" id="PIRSR600223-1"/>
    </source>
</evidence>
<dbReference type="GO" id="GO:0009003">
    <property type="term" value="F:signal peptidase activity"/>
    <property type="evidence" value="ECO:0007669"/>
    <property type="project" value="UniProtKB-EC"/>
</dbReference>
<comment type="similarity">
    <text evidence="2 7">Belongs to the peptidase S26 family.</text>
</comment>
<comment type="subcellular location">
    <subcellularLocation>
        <location evidence="7">Membrane</location>
        <topology evidence="7">Multi-pass membrane protein</topology>
    </subcellularLocation>
</comment>
<dbReference type="InterPro" id="IPR019533">
    <property type="entry name" value="Peptidase_S26"/>
</dbReference>
<dbReference type="PANTHER" id="PTHR43390:SF1">
    <property type="entry name" value="CHLOROPLAST PROCESSING PEPTIDASE"/>
    <property type="match status" value="1"/>
</dbReference>
<dbReference type="AlphaFoldDB" id="A0A4R1F8Q0"/>
<sequence>MNKLFSIIRNNKGFIFFIIFLFVFRGAVADWHPVPTGSMKPTILEGDVVWENKLAYDLQIPFTDISLMRTGEPKRGEIIVFTSAAADKRMIKRLMGLPGDTIEVRNNQLFINDEAAQYTNLRDEKLEPQRDIDKEEGVYALESLSDLEPHVVQVKPTEYNPLKNFEKITIPEDHYFFMGDNRDNSADSRYYGFVPRSELRGHATRILLSLNTKDSYKPRFERFLEMLK</sequence>
<dbReference type="PROSITE" id="PS00760">
    <property type="entry name" value="SPASE_I_2"/>
    <property type="match status" value="1"/>
</dbReference>
<evidence type="ECO:0000313" key="10">
    <source>
        <dbReference type="Proteomes" id="UP000294887"/>
    </source>
</evidence>
<dbReference type="Pfam" id="PF10502">
    <property type="entry name" value="Peptidase_S26"/>
    <property type="match status" value="1"/>
</dbReference>
<dbReference type="GO" id="GO:0004252">
    <property type="term" value="F:serine-type endopeptidase activity"/>
    <property type="evidence" value="ECO:0007669"/>
    <property type="project" value="InterPro"/>
</dbReference>
<dbReference type="PANTHER" id="PTHR43390">
    <property type="entry name" value="SIGNAL PEPTIDASE I"/>
    <property type="match status" value="1"/>
</dbReference>
<dbReference type="OrthoDB" id="9815782at2"/>
<dbReference type="EMBL" id="SMFQ01000002">
    <property type="protein sequence ID" value="TCJ89114.1"/>
    <property type="molecule type" value="Genomic_DNA"/>
</dbReference>
<evidence type="ECO:0000259" key="8">
    <source>
        <dbReference type="Pfam" id="PF10502"/>
    </source>
</evidence>
<protein>
    <recommendedName>
        <fullName evidence="4 7">Signal peptidase I</fullName>
        <ecNumber evidence="3 7">3.4.21.89</ecNumber>
    </recommendedName>
</protein>
<feature type="active site" evidence="6">
    <location>
        <position position="38"/>
    </location>
</feature>
<dbReference type="SUPFAM" id="SSF51306">
    <property type="entry name" value="LexA/Signal peptidase"/>
    <property type="match status" value="1"/>
</dbReference>
<evidence type="ECO:0000256" key="5">
    <source>
        <dbReference type="ARBA" id="ARBA00022801"/>
    </source>
</evidence>
<dbReference type="EC" id="3.4.21.89" evidence="3 7"/>
<dbReference type="InterPro" id="IPR019757">
    <property type="entry name" value="Pept_S26A_signal_pept_1_Lys-AS"/>
</dbReference>
<dbReference type="CDD" id="cd06530">
    <property type="entry name" value="S26_SPase_I"/>
    <property type="match status" value="1"/>
</dbReference>
<feature type="active site" evidence="6">
    <location>
        <position position="92"/>
    </location>
</feature>
<comment type="catalytic activity">
    <reaction evidence="1 7">
        <text>Cleavage of hydrophobic, N-terminal signal or leader sequences from secreted and periplasmic proteins.</text>
        <dbReference type="EC" id="3.4.21.89"/>
    </reaction>
</comment>
<dbReference type="Gene3D" id="2.10.109.10">
    <property type="entry name" value="Umud Fragment, subunit A"/>
    <property type="match status" value="1"/>
</dbReference>
<dbReference type="GO" id="GO:0016020">
    <property type="term" value="C:membrane"/>
    <property type="evidence" value="ECO:0007669"/>
    <property type="project" value="UniProtKB-SubCell"/>
</dbReference>
<feature type="domain" description="Peptidase S26" evidence="8">
    <location>
        <begin position="14"/>
        <end position="205"/>
    </location>
</feature>
<dbReference type="RefSeq" id="WP_131904764.1">
    <property type="nucleotide sequence ID" value="NZ_BAAAFU010000008.1"/>
</dbReference>
<dbReference type="Proteomes" id="UP000294887">
    <property type="component" value="Unassembled WGS sequence"/>
</dbReference>
<evidence type="ECO:0000256" key="1">
    <source>
        <dbReference type="ARBA" id="ARBA00000677"/>
    </source>
</evidence>
<keyword evidence="5 7" id="KW-0378">Hydrolase</keyword>
<name>A0A4R1F8Q0_9GAMM</name>
<organism evidence="9 10">
    <name type="scientific">Cocleimonas flava</name>
    <dbReference type="NCBI Taxonomy" id="634765"/>
    <lineage>
        <taxon>Bacteria</taxon>
        <taxon>Pseudomonadati</taxon>
        <taxon>Pseudomonadota</taxon>
        <taxon>Gammaproteobacteria</taxon>
        <taxon>Thiotrichales</taxon>
        <taxon>Thiotrichaceae</taxon>
        <taxon>Cocleimonas</taxon>
    </lineage>
</organism>
<dbReference type="PROSITE" id="PS00761">
    <property type="entry name" value="SPASE_I_3"/>
    <property type="match status" value="1"/>
</dbReference>
<gene>
    <name evidence="9" type="ORF">EV695_0975</name>
</gene>
<keyword evidence="10" id="KW-1185">Reference proteome</keyword>
<dbReference type="PRINTS" id="PR00727">
    <property type="entry name" value="LEADERPTASE"/>
</dbReference>
<dbReference type="InterPro" id="IPR036286">
    <property type="entry name" value="LexA/Signal_pep-like_sf"/>
</dbReference>
<dbReference type="InterPro" id="IPR000223">
    <property type="entry name" value="Pept_S26A_signal_pept_1"/>
</dbReference>
<dbReference type="GO" id="GO:0006465">
    <property type="term" value="P:signal peptide processing"/>
    <property type="evidence" value="ECO:0007669"/>
    <property type="project" value="InterPro"/>
</dbReference>
<evidence type="ECO:0000256" key="4">
    <source>
        <dbReference type="ARBA" id="ARBA00019232"/>
    </source>
</evidence>
<comment type="caution">
    <text evidence="9">The sequence shown here is derived from an EMBL/GenBank/DDBJ whole genome shotgun (WGS) entry which is preliminary data.</text>
</comment>
<dbReference type="InterPro" id="IPR019758">
    <property type="entry name" value="Pept_S26A_signal_pept_1_CS"/>
</dbReference>
<keyword evidence="7" id="KW-0645">Protease</keyword>
<evidence type="ECO:0000256" key="2">
    <source>
        <dbReference type="ARBA" id="ARBA00009370"/>
    </source>
</evidence>
<proteinExistence type="inferred from homology"/>